<keyword evidence="4" id="KW-1185">Reference proteome</keyword>
<dbReference type="Pfam" id="PF01230">
    <property type="entry name" value="HIT"/>
    <property type="match status" value="1"/>
</dbReference>
<evidence type="ECO:0000256" key="1">
    <source>
        <dbReference type="PROSITE-ProRule" id="PRU00464"/>
    </source>
</evidence>
<sequence>MREDCVFCREIEGSRNTNFAIRYPEITSRIICETDSLIAFPCIGQLTEGHFLIVSREHDCTFKQVHSRLALLPDELDELNKRVHEQLGININSSLFFEHGALNQLNGGCGIYHAHLHVVPNAGNVHPKNIFNFENENPHFSIDSTWKNLPMGNSYVFAGSKEHGFYCRLIYSPLPSQTLRKNVAHALGLDEWDWRKTSREANMILTLAKAVV</sequence>
<dbReference type="SUPFAM" id="SSF54197">
    <property type="entry name" value="HIT-like"/>
    <property type="match status" value="1"/>
</dbReference>
<dbReference type="InterPro" id="IPR011146">
    <property type="entry name" value="HIT-like"/>
</dbReference>
<dbReference type="GO" id="GO:0016787">
    <property type="term" value="F:hydrolase activity"/>
    <property type="evidence" value="ECO:0007669"/>
    <property type="project" value="UniProtKB-KW"/>
</dbReference>
<dbReference type="PROSITE" id="PS51084">
    <property type="entry name" value="HIT_2"/>
    <property type="match status" value="1"/>
</dbReference>
<evidence type="ECO:0000313" key="4">
    <source>
        <dbReference type="Proteomes" id="UP000182882"/>
    </source>
</evidence>
<evidence type="ECO:0000259" key="2">
    <source>
        <dbReference type="PROSITE" id="PS51084"/>
    </source>
</evidence>
<name>A0A1H2HMR1_9PROT</name>
<feature type="short sequence motif" description="Histidine triad motif" evidence="1">
    <location>
        <begin position="113"/>
        <end position="117"/>
    </location>
</feature>
<dbReference type="Gene3D" id="3.30.428.10">
    <property type="entry name" value="HIT-like"/>
    <property type="match status" value="1"/>
</dbReference>
<dbReference type="Proteomes" id="UP000182882">
    <property type="component" value="Unassembled WGS sequence"/>
</dbReference>
<keyword evidence="3" id="KW-0378">Hydrolase</keyword>
<dbReference type="EMBL" id="FNLN01000056">
    <property type="protein sequence ID" value="SDU33157.1"/>
    <property type="molecule type" value="Genomic_DNA"/>
</dbReference>
<feature type="domain" description="HIT" evidence="2">
    <location>
        <begin position="17"/>
        <end position="130"/>
    </location>
</feature>
<accession>A0A1H2HMR1</accession>
<reference evidence="4" key="1">
    <citation type="submission" date="2016-10" db="EMBL/GenBank/DDBJ databases">
        <authorList>
            <person name="Varghese N."/>
            <person name="Submissions S."/>
        </authorList>
    </citation>
    <scope>NUCLEOTIDE SEQUENCE [LARGE SCALE GENOMIC DNA]</scope>
    <source>
        <strain evidence="4">Nm10</strain>
    </source>
</reference>
<gene>
    <name evidence="3" type="ORF">SAMN05216406_1564</name>
</gene>
<dbReference type="InterPro" id="IPR036265">
    <property type="entry name" value="HIT-like_sf"/>
</dbReference>
<dbReference type="RefSeq" id="WP_074702249.1">
    <property type="nucleotide sequence ID" value="NZ_FNLN01000056.1"/>
</dbReference>
<protein>
    <submittedName>
        <fullName evidence="3">Diadenosine tetraphosphate (Ap4A) hydrolase</fullName>
    </submittedName>
</protein>
<proteinExistence type="predicted"/>
<evidence type="ECO:0000313" key="3">
    <source>
        <dbReference type="EMBL" id="SDU33157.1"/>
    </source>
</evidence>
<organism evidence="3 4">
    <name type="scientific">Nitrosomonas ureae</name>
    <dbReference type="NCBI Taxonomy" id="44577"/>
    <lineage>
        <taxon>Bacteria</taxon>
        <taxon>Pseudomonadati</taxon>
        <taxon>Pseudomonadota</taxon>
        <taxon>Betaproteobacteria</taxon>
        <taxon>Nitrosomonadales</taxon>
        <taxon>Nitrosomonadaceae</taxon>
        <taxon>Nitrosomonas</taxon>
    </lineage>
</organism>
<dbReference type="AlphaFoldDB" id="A0A1H2HMR1"/>